<dbReference type="PANTHER" id="PTHR42812">
    <property type="entry name" value="BETA-XYLOSIDASE"/>
    <property type="match status" value="1"/>
</dbReference>
<evidence type="ECO:0000259" key="5">
    <source>
        <dbReference type="Pfam" id="PF17851"/>
    </source>
</evidence>
<evidence type="ECO:0000256" key="1">
    <source>
        <dbReference type="ARBA" id="ARBA00009865"/>
    </source>
</evidence>
<dbReference type="SUPFAM" id="SSF50405">
    <property type="entry name" value="Actin-crosslinking proteins"/>
    <property type="match status" value="1"/>
</dbReference>
<dbReference type="Gene3D" id="2.60.120.200">
    <property type="match status" value="1"/>
</dbReference>
<dbReference type="CDD" id="cd09001">
    <property type="entry name" value="GH43_FsAxh1-like"/>
    <property type="match status" value="1"/>
</dbReference>
<evidence type="ECO:0000256" key="2">
    <source>
        <dbReference type="ARBA" id="ARBA00022801"/>
    </source>
</evidence>
<accession>A0ABT5HUB2</accession>
<dbReference type="SUPFAM" id="SSF75005">
    <property type="entry name" value="Arabinanase/levansucrase/invertase"/>
    <property type="match status" value="1"/>
</dbReference>
<dbReference type="InterPro" id="IPR051795">
    <property type="entry name" value="Glycosyl_Hydrlase_43"/>
</dbReference>
<dbReference type="Pfam" id="PF17851">
    <property type="entry name" value="GH43_C2"/>
    <property type="match status" value="1"/>
</dbReference>
<feature type="chain" id="PRO_5046513615" evidence="4">
    <location>
        <begin position="17"/>
        <end position="677"/>
    </location>
</feature>
<dbReference type="PANTHER" id="PTHR42812:SF12">
    <property type="entry name" value="BETA-XYLOSIDASE-RELATED"/>
    <property type="match status" value="1"/>
</dbReference>
<evidence type="ECO:0000313" key="6">
    <source>
        <dbReference type="EMBL" id="MDC7683543.1"/>
    </source>
</evidence>
<reference evidence="6 7" key="1">
    <citation type="submission" date="2023-01" db="EMBL/GenBank/DDBJ databases">
        <title>Novel species of the genus Asticcacaulis isolated from rivers.</title>
        <authorList>
            <person name="Lu H."/>
        </authorList>
    </citation>
    <scope>NUCLEOTIDE SEQUENCE [LARGE SCALE GENOMIC DNA]</scope>
    <source>
        <strain evidence="6 7">BYS171W</strain>
    </source>
</reference>
<gene>
    <name evidence="6" type="ORF">PQU92_09665</name>
</gene>
<evidence type="ECO:0000256" key="3">
    <source>
        <dbReference type="ARBA" id="ARBA00023295"/>
    </source>
</evidence>
<feature type="signal peptide" evidence="4">
    <location>
        <begin position="1"/>
        <end position="16"/>
    </location>
</feature>
<dbReference type="InterPro" id="IPR041542">
    <property type="entry name" value="GH43_C2"/>
</dbReference>
<proteinExistence type="inferred from homology"/>
<feature type="domain" description="Beta-xylosidase C-terminal Concanavalin A-like" evidence="5">
    <location>
        <begin position="362"/>
        <end position="546"/>
    </location>
</feature>
<keyword evidence="2 6" id="KW-0378">Hydrolase</keyword>
<sequence length="677" mass="74640">MAITGLLMVSSLTAAAQDKPRTVPAPATWTADNGNGTFTNPLFYDEFSDPDLIRVGDDYYLTGTTMHSMPGLPILHSKDLINWTFLTYASDKLDLGPRFRLEDGKDIYGQGIWAPSFRYHKGTFYIFSNVNGQKTQVFRATDPKGPWTRKEMKRSFHDLSVLFDDDGKVYAIWGYQGIKMVQLTDDLTDAVPGTEREIIPASADPKGGMGEGVHFYKFDGKYYITSAWFAGRMRMPAARADNVWGPYEVNPAISTDEDFGLAEGYRLEGKTAPFKIIPPNPAPNGRLSLHQGGVVQTQTGEWWGFSMMDYNSVGRLLSLAPVTWKDGWPYFGLPGNLTRNPRTWIKPDTGHISAPHAPYERSDDFSGTALKPVWQWSHVPVDGKWSLSERPGFLRLRALPASTVWAARNSLTQRAIGPESRPTVALDAAGMKTGDVAGLALFSQPYAWIGVEKTATGLDIVQFDQQTGDSARVKTGATKLWLRADADFMTEKARFSYSTDGKAFTALGRDFTMVFQLRTFQGVRYTLFNYNTLGVEGGVADFDSVEIFEPHPRGLRRPIPYGKTVALTAFGKTTDLATVLKTKPFTVVDTKLGRVALKSGDRYLSVDGTGKVGLAAGTPGPAQSFQWIETPTGELVLMSLTTNRFLRLDPQTGAVTADSPGPQSDGKDGVRFVWKVK</sequence>
<dbReference type="InterPro" id="IPR013320">
    <property type="entry name" value="ConA-like_dom_sf"/>
</dbReference>
<name>A0ABT5HUB2_9CAUL</name>
<dbReference type="InterPro" id="IPR008999">
    <property type="entry name" value="Actin-crosslinking"/>
</dbReference>
<evidence type="ECO:0000313" key="7">
    <source>
        <dbReference type="Proteomes" id="UP001214854"/>
    </source>
</evidence>
<dbReference type="InterPro" id="IPR006710">
    <property type="entry name" value="Glyco_hydro_43"/>
</dbReference>
<comment type="similarity">
    <text evidence="1">Belongs to the glycosyl hydrolase 43 family.</text>
</comment>
<dbReference type="Gene3D" id="2.80.10.50">
    <property type="match status" value="1"/>
</dbReference>
<dbReference type="SUPFAM" id="SSF49899">
    <property type="entry name" value="Concanavalin A-like lectins/glucanases"/>
    <property type="match status" value="1"/>
</dbReference>
<dbReference type="InterPro" id="IPR023296">
    <property type="entry name" value="Glyco_hydro_beta-prop_sf"/>
</dbReference>
<dbReference type="CDD" id="cd00257">
    <property type="entry name" value="beta-trefoil_FSCN-like"/>
    <property type="match status" value="1"/>
</dbReference>
<comment type="caution">
    <text evidence="6">The sequence shown here is derived from an EMBL/GenBank/DDBJ whole genome shotgun (WGS) entry which is preliminary data.</text>
</comment>
<dbReference type="GO" id="GO:0016787">
    <property type="term" value="F:hydrolase activity"/>
    <property type="evidence" value="ECO:0007669"/>
    <property type="project" value="UniProtKB-KW"/>
</dbReference>
<keyword evidence="4" id="KW-0732">Signal</keyword>
<dbReference type="Pfam" id="PF04616">
    <property type="entry name" value="Glyco_hydro_43"/>
    <property type="match status" value="1"/>
</dbReference>
<evidence type="ECO:0000256" key="4">
    <source>
        <dbReference type="SAM" id="SignalP"/>
    </source>
</evidence>
<organism evidence="6 7">
    <name type="scientific">Asticcacaulis aquaticus</name>
    <dbReference type="NCBI Taxonomy" id="2984212"/>
    <lineage>
        <taxon>Bacteria</taxon>
        <taxon>Pseudomonadati</taxon>
        <taxon>Pseudomonadota</taxon>
        <taxon>Alphaproteobacteria</taxon>
        <taxon>Caulobacterales</taxon>
        <taxon>Caulobacteraceae</taxon>
        <taxon>Asticcacaulis</taxon>
    </lineage>
</organism>
<dbReference type="Gene3D" id="2.115.10.20">
    <property type="entry name" value="Glycosyl hydrolase domain, family 43"/>
    <property type="match status" value="1"/>
</dbReference>
<dbReference type="EMBL" id="JAQQKX010000006">
    <property type="protein sequence ID" value="MDC7683543.1"/>
    <property type="molecule type" value="Genomic_DNA"/>
</dbReference>
<dbReference type="Proteomes" id="UP001214854">
    <property type="component" value="Unassembled WGS sequence"/>
</dbReference>
<protein>
    <submittedName>
        <fullName evidence="6">Glycoside hydrolase 43 family protein</fullName>
    </submittedName>
</protein>
<keyword evidence="7" id="KW-1185">Reference proteome</keyword>
<dbReference type="RefSeq" id="WP_272748008.1">
    <property type="nucleotide sequence ID" value="NZ_JAQQKX010000006.1"/>
</dbReference>
<keyword evidence="3" id="KW-0326">Glycosidase</keyword>